<organism evidence="1 2">
    <name type="scientific">Neokomagataea tanensis NBRC 106556</name>
    <dbReference type="NCBI Taxonomy" id="1223519"/>
    <lineage>
        <taxon>Bacteria</taxon>
        <taxon>Pseudomonadati</taxon>
        <taxon>Pseudomonadota</taxon>
        <taxon>Alphaproteobacteria</taxon>
        <taxon>Acetobacterales</taxon>
        <taxon>Acetobacteraceae</taxon>
        <taxon>Neokomagataea</taxon>
    </lineage>
</organism>
<dbReference type="Pfam" id="PF11011">
    <property type="entry name" value="DUF2849"/>
    <property type="match status" value="1"/>
</dbReference>
<evidence type="ECO:0000313" key="2">
    <source>
        <dbReference type="Proteomes" id="UP001062443"/>
    </source>
</evidence>
<proteinExistence type="predicted"/>
<dbReference type="RefSeq" id="WP_068171033.1">
    <property type="nucleotide sequence ID" value="NZ_BAQB01000003.1"/>
</dbReference>
<name>A0ABQ0QGU6_9PROT</name>
<keyword evidence="2" id="KW-1185">Reference proteome</keyword>
<dbReference type="EMBL" id="BAQB01000003">
    <property type="protein sequence ID" value="GBR44131.1"/>
    <property type="molecule type" value="Genomic_DNA"/>
</dbReference>
<accession>A0ABQ0QGU6</accession>
<sequence>MKRAVRVGAGEGLVITANRLLDGAIVWLSADHTWQTAIQRAEVLVSDAVSERLEGVQSRAQADGVVGIYEIAVRPEVGGPVPLTMRERIRAFGPTVHPQFAYEQQEGAGA</sequence>
<evidence type="ECO:0008006" key="3">
    <source>
        <dbReference type="Google" id="ProtNLM"/>
    </source>
</evidence>
<evidence type="ECO:0000313" key="1">
    <source>
        <dbReference type="EMBL" id="GBR44131.1"/>
    </source>
</evidence>
<protein>
    <recommendedName>
        <fullName evidence="3">DUF2849 domain-containing protein</fullName>
    </recommendedName>
</protein>
<reference evidence="1" key="1">
    <citation type="submission" date="2013-04" db="EMBL/GenBank/DDBJ databases">
        <title>The genome sequencing project of 58 acetic acid bacteria.</title>
        <authorList>
            <person name="Okamoto-Kainuma A."/>
            <person name="Ishikawa M."/>
            <person name="Umino S."/>
            <person name="Koizumi Y."/>
            <person name="Shiwa Y."/>
            <person name="Yoshikawa H."/>
            <person name="Matsutani M."/>
            <person name="Matsushita K."/>
        </authorList>
    </citation>
    <scope>NUCLEOTIDE SEQUENCE</scope>
    <source>
        <strain evidence="1">NBRC 106556</strain>
    </source>
</reference>
<gene>
    <name evidence="1" type="ORF">AA106556_0322</name>
</gene>
<dbReference type="InterPro" id="IPR021270">
    <property type="entry name" value="DUF2849"/>
</dbReference>
<comment type="caution">
    <text evidence="1">The sequence shown here is derived from an EMBL/GenBank/DDBJ whole genome shotgun (WGS) entry which is preliminary data.</text>
</comment>
<dbReference type="Proteomes" id="UP001062443">
    <property type="component" value="Unassembled WGS sequence"/>
</dbReference>